<dbReference type="AlphaFoldDB" id="A0A9P7EWE2"/>
<gene>
    <name evidence="1" type="ORF">F5147DRAFT_539554</name>
</gene>
<name>A0A9P7EWE2_9AGAM</name>
<keyword evidence="2" id="KW-1185">Reference proteome</keyword>
<evidence type="ECO:0000313" key="2">
    <source>
        <dbReference type="Proteomes" id="UP000823399"/>
    </source>
</evidence>
<comment type="caution">
    <text evidence="1">The sequence shown here is derived from an EMBL/GenBank/DDBJ whole genome shotgun (WGS) entry which is preliminary data.</text>
</comment>
<reference evidence="1" key="1">
    <citation type="journal article" date="2020" name="New Phytol.">
        <title>Comparative genomics reveals dynamic genome evolution in host specialist ectomycorrhizal fungi.</title>
        <authorList>
            <person name="Lofgren L.A."/>
            <person name="Nguyen N.H."/>
            <person name="Vilgalys R."/>
            <person name="Ruytinx J."/>
            <person name="Liao H.L."/>
            <person name="Branco S."/>
            <person name="Kuo A."/>
            <person name="LaButti K."/>
            <person name="Lipzen A."/>
            <person name="Andreopoulos W."/>
            <person name="Pangilinan J."/>
            <person name="Riley R."/>
            <person name="Hundley H."/>
            <person name="Na H."/>
            <person name="Barry K."/>
            <person name="Grigoriev I.V."/>
            <person name="Stajich J.E."/>
            <person name="Kennedy P.G."/>
        </authorList>
    </citation>
    <scope>NUCLEOTIDE SEQUENCE</scope>
    <source>
        <strain evidence="1">FC423</strain>
    </source>
</reference>
<protein>
    <submittedName>
        <fullName evidence="1">Uncharacterized protein</fullName>
    </submittedName>
</protein>
<dbReference type="EMBL" id="JABBWM010000087">
    <property type="protein sequence ID" value="KAG2092937.1"/>
    <property type="molecule type" value="Genomic_DNA"/>
</dbReference>
<organism evidence="1 2">
    <name type="scientific">Suillus discolor</name>
    <dbReference type="NCBI Taxonomy" id="1912936"/>
    <lineage>
        <taxon>Eukaryota</taxon>
        <taxon>Fungi</taxon>
        <taxon>Dikarya</taxon>
        <taxon>Basidiomycota</taxon>
        <taxon>Agaricomycotina</taxon>
        <taxon>Agaricomycetes</taxon>
        <taxon>Agaricomycetidae</taxon>
        <taxon>Boletales</taxon>
        <taxon>Suillineae</taxon>
        <taxon>Suillaceae</taxon>
        <taxon>Suillus</taxon>
    </lineage>
</organism>
<accession>A0A9P7EWE2</accession>
<feature type="non-terminal residue" evidence="1">
    <location>
        <position position="1"/>
    </location>
</feature>
<evidence type="ECO:0000313" key="1">
    <source>
        <dbReference type="EMBL" id="KAG2092937.1"/>
    </source>
</evidence>
<sequence>RFFIYSVSEKEHVIMDKENRWEHEVTVPTRKLLDPKFCLAEWYARKVNELRGEHPHTWGRWRREEPRPTRSMDTPLAAQAEQLLKLWGRYDNDPPRNALNPERFECVRRRDGTHLIKDYVRSFVVEVPLHLLLNPKFVLASWYNKILREAHDELCDGLVQDSQESNMLRLL</sequence>
<dbReference type="OrthoDB" id="1750432at2759"/>
<feature type="non-terminal residue" evidence="1">
    <location>
        <position position="171"/>
    </location>
</feature>
<proteinExistence type="predicted"/>
<dbReference type="Proteomes" id="UP000823399">
    <property type="component" value="Unassembled WGS sequence"/>
</dbReference>
<dbReference type="RefSeq" id="XP_041287028.1">
    <property type="nucleotide sequence ID" value="XM_041430212.1"/>
</dbReference>
<dbReference type="GeneID" id="64692471"/>